<dbReference type="InterPro" id="IPR038595">
    <property type="entry name" value="LOR_sf"/>
</dbReference>
<dbReference type="FunCoup" id="A0A6P4AMZ1">
    <property type="interactions" value="1"/>
</dbReference>
<name>A0A6P4AMZ1_ZIZJJ</name>
<comment type="similarity">
    <text evidence="1">Belongs to the LOR family.</text>
</comment>
<dbReference type="Pfam" id="PF04525">
    <property type="entry name" value="LOR"/>
    <property type="match status" value="1"/>
</dbReference>
<keyword evidence="3" id="KW-1185">Reference proteome</keyword>
<evidence type="ECO:0000256" key="2">
    <source>
        <dbReference type="SAM" id="MobiDB-lite"/>
    </source>
</evidence>
<dbReference type="AlphaFoldDB" id="A0A6P4AMZ1"/>
<dbReference type="Proteomes" id="UP001652623">
    <property type="component" value="Chromosome 6"/>
</dbReference>
<evidence type="ECO:0000313" key="4">
    <source>
        <dbReference type="RefSeq" id="XP_015897587.1"/>
    </source>
</evidence>
<dbReference type="PANTHER" id="PTHR31087:SF22">
    <property type="entry name" value="PROTEIN LURP-ONE-RELATED 8"/>
    <property type="match status" value="1"/>
</dbReference>
<feature type="region of interest" description="Disordered" evidence="2">
    <location>
        <begin position="1"/>
        <end position="28"/>
    </location>
</feature>
<organism evidence="3 4">
    <name type="scientific">Ziziphus jujuba</name>
    <name type="common">Chinese jujube</name>
    <name type="synonym">Ziziphus sativa</name>
    <dbReference type="NCBI Taxonomy" id="326968"/>
    <lineage>
        <taxon>Eukaryota</taxon>
        <taxon>Viridiplantae</taxon>
        <taxon>Streptophyta</taxon>
        <taxon>Embryophyta</taxon>
        <taxon>Tracheophyta</taxon>
        <taxon>Spermatophyta</taxon>
        <taxon>Magnoliopsida</taxon>
        <taxon>eudicotyledons</taxon>
        <taxon>Gunneridae</taxon>
        <taxon>Pentapetalae</taxon>
        <taxon>rosids</taxon>
        <taxon>fabids</taxon>
        <taxon>Rosales</taxon>
        <taxon>Rhamnaceae</taxon>
        <taxon>Paliureae</taxon>
        <taxon>Ziziphus</taxon>
    </lineage>
</organism>
<evidence type="ECO:0000256" key="1">
    <source>
        <dbReference type="ARBA" id="ARBA00005437"/>
    </source>
</evidence>
<dbReference type="InterPro" id="IPR025659">
    <property type="entry name" value="Tubby-like_C"/>
</dbReference>
<dbReference type="KEGG" id="zju:125419033"/>
<dbReference type="InParanoid" id="A0A6P4AMZ1"/>
<accession>A0A6P4AMZ1</accession>
<dbReference type="Gene3D" id="2.40.160.200">
    <property type="entry name" value="LURP1-related"/>
    <property type="match status" value="1"/>
</dbReference>
<dbReference type="RefSeq" id="XP_015897587.1">
    <property type="nucleotide sequence ID" value="XM_016042101.4"/>
</dbReference>
<gene>
    <name evidence="4" type="primary">LOC125419033</name>
</gene>
<protein>
    <submittedName>
        <fullName evidence="4">Protein LURP-one-related 8</fullName>
    </submittedName>
</protein>
<dbReference type="InterPro" id="IPR007612">
    <property type="entry name" value="LOR"/>
</dbReference>
<evidence type="ECO:0000313" key="3">
    <source>
        <dbReference type="Proteomes" id="UP001652623"/>
    </source>
</evidence>
<dbReference type="SUPFAM" id="SSF54518">
    <property type="entry name" value="Tubby C-terminal domain-like"/>
    <property type="match status" value="1"/>
</dbReference>
<feature type="compositionally biased region" description="Polar residues" evidence="2">
    <location>
        <begin position="13"/>
        <end position="28"/>
    </location>
</feature>
<dbReference type="PANTHER" id="PTHR31087">
    <property type="match status" value="1"/>
</dbReference>
<sequence length="226" mass="24671">MTKVYPNSGGGSRTTAPQKVMRYSSSADENQQEGAEVLTVWKKSLLFNCTGFTVFNAKGNLVFRVDNYLAGNKAEIVLMDAAGKPLLTIRRKRLSLGDNWLVFEGEKVVNPLFCVRKHVNILNGKCLAYVSSSCGSSSSSRAGKKGSSVLYEIEGSYAQRSCGVYDQKRRRVAEIKRKEAAVGGVALGGDVFRLIVNEPHHLDTATAMSLVILLDQMFGSSSYSTR</sequence>
<reference evidence="4" key="1">
    <citation type="submission" date="2025-08" db="UniProtKB">
        <authorList>
            <consortium name="RefSeq"/>
        </authorList>
    </citation>
    <scope>IDENTIFICATION</scope>
    <source>
        <tissue evidence="4">Seedling</tissue>
    </source>
</reference>
<proteinExistence type="inferred from homology"/>